<proteinExistence type="predicted"/>
<dbReference type="EMBL" id="JBHSAP010000015">
    <property type="protein sequence ID" value="MFC4077261.1"/>
    <property type="molecule type" value="Genomic_DNA"/>
</dbReference>
<evidence type="ECO:0000313" key="3">
    <source>
        <dbReference type="Proteomes" id="UP001595843"/>
    </source>
</evidence>
<dbReference type="RefSeq" id="WP_380705003.1">
    <property type="nucleotide sequence ID" value="NZ_JBHSAP010000015.1"/>
</dbReference>
<accession>A0ABV8JJ60</accession>
<evidence type="ECO:0000256" key="1">
    <source>
        <dbReference type="SAM" id="MobiDB-lite"/>
    </source>
</evidence>
<reference evidence="3" key="1">
    <citation type="journal article" date="2019" name="Int. J. Syst. Evol. Microbiol.">
        <title>The Global Catalogue of Microorganisms (GCM) 10K type strain sequencing project: providing services to taxonomists for standard genome sequencing and annotation.</title>
        <authorList>
            <consortium name="The Broad Institute Genomics Platform"/>
            <consortium name="The Broad Institute Genome Sequencing Center for Infectious Disease"/>
            <person name="Wu L."/>
            <person name="Ma J."/>
        </authorList>
    </citation>
    <scope>NUCLEOTIDE SEQUENCE [LARGE SCALE GENOMIC DNA]</scope>
    <source>
        <strain evidence="3">IBRC-M 10813</strain>
    </source>
</reference>
<comment type="caution">
    <text evidence="2">The sequence shown here is derived from an EMBL/GenBank/DDBJ whole genome shotgun (WGS) entry which is preliminary data.</text>
</comment>
<sequence length="75" mass="8310">MNSNRRPKGGKNPDPGQEVNWGAQLADLKESGYQTDLLLTALVQVLIDKKILSGGELEEMMKELDRSLSPVEWNG</sequence>
<protein>
    <submittedName>
        <fullName evidence="2">Uncharacterized protein</fullName>
    </submittedName>
</protein>
<evidence type="ECO:0000313" key="2">
    <source>
        <dbReference type="EMBL" id="MFC4077261.1"/>
    </source>
</evidence>
<dbReference type="Proteomes" id="UP001595843">
    <property type="component" value="Unassembled WGS sequence"/>
</dbReference>
<keyword evidence="3" id="KW-1185">Reference proteome</keyword>
<gene>
    <name evidence="2" type="ORF">ACFOUO_10675</name>
</gene>
<organism evidence="2 3">
    <name type="scientific">Salinithrix halophila</name>
    <dbReference type="NCBI Taxonomy" id="1485204"/>
    <lineage>
        <taxon>Bacteria</taxon>
        <taxon>Bacillati</taxon>
        <taxon>Bacillota</taxon>
        <taxon>Bacilli</taxon>
        <taxon>Bacillales</taxon>
        <taxon>Thermoactinomycetaceae</taxon>
        <taxon>Salinithrix</taxon>
    </lineage>
</organism>
<name>A0ABV8JJ60_9BACL</name>
<feature type="region of interest" description="Disordered" evidence="1">
    <location>
        <begin position="1"/>
        <end position="21"/>
    </location>
</feature>